<accession>A0A0F9FYM1</accession>
<protein>
    <recommendedName>
        <fullName evidence="2">Ubiquitin-activating enzyme E1 FCCH domain-containing protein</fullName>
    </recommendedName>
</protein>
<proteinExistence type="predicted"/>
<name>A0A0F9FYM1_9ZZZZ</name>
<evidence type="ECO:0000313" key="1">
    <source>
        <dbReference type="EMBL" id="KKL62460.1"/>
    </source>
</evidence>
<reference evidence="1" key="1">
    <citation type="journal article" date="2015" name="Nature">
        <title>Complex archaea that bridge the gap between prokaryotes and eukaryotes.</title>
        <authorList>
            <person name="Spang A."/>
            <person name="Saw J.H."/>
            <person name="Jorgensen S.L."/>
            <person name="Zaremba-Niedzwiedzka K."/>
            <person name="Martijn J."/>
            <person name="Lind A.E."/>
            <person name="van Eijk R."/>
            <person name="Schleper C."/>
            <person name="Guy L."/>
            <person name="Ettema T.J."/>
        </authorList>
    </citation>
    <scope>NUCLEOTIDE SEQUENCE</scope>
</reference>
<feature type="non-terminal residue" evidence="1">
    <location>
        <position position="1"/>
    </location>
</feature>
<comment type="caution">
    <text evidence="1">The sequence shown here is derived from an EMBL/GenBank/DDBJ whole genome shotgun (WGS) entry which is preliminary data.</text>
</comment>
<dbReference type="AlphaFoldDB" id="A0A0F9FYM1"/>
<dbReference type="EMBL" id="LAZR01028483">
    <property type="protein sequence ID" value="KKL62460.1"/>
    <property type="molecule type" value="Genomic_DNA"/>
</dbReference>
<sequence>RAPGTGVTIWLSGVGEYEDFEAGTKDADSFAVDLTTTNKVLWIEALESLIAGTGGDEWKVGSNNIDTPITPTNFTIRQQTDFGGKNIQAMKVNEAILFVDFVGRKLREMTYSDAKQKFVAPDLSSLAEHITVSGITSMALQKNPDVILWFTLGDGTLISMTYEREQNVVAWSKHPFAGTVDVQSVCVIPGASEDEVWLSIKRTMAGVNSGTFVIYIERMASRTFTDIDDAYFVDSGITTTSNGAGLISGLSHLEGETVIVLGDGEEYTPTGVVTSGDVTITGLNLTTVQAGLSSTYKLQPMRLDVSTGQGTTHGSIKKVPEIVVSFLNTLNARYGDSVSTLYEIDWTDERWVNNTEITGLFTGDVVVAFDGGFNVDDPIIISDSGAMPCTVRAMVLRTDVTGR</sequence>
<evidence type="ECO:0008006" key="2">
    <source>
        <dbReference type="Google" id="ProtNLM"/>
    </source>
</evidence>
<gene>
    <name evidence="1" type="ORF">LCGC14_2184960</name>
</gene>
<organism evidence="1">
    <name type="scientific">marine sediment metagenome</name>
    <dbReference type="NCBI Taxonomy" id="412755"/>
    <lineage>
        <taxon>unclassified sequences</taxon>
        <taxon>metagenomes</taxon>
        <taxon>ecological metagenomes</taxon>
    </lineage>
</organism>